<dbReference type="InterPro" id="IPR048970">
    <property type="entry name" value="OB_Ssb-like"/>
</dbReference>
<evidence type="ECO:0000313" key="2">
    <source>
        <dbReference type="EMBL" id="KAF5828418.1"/>
    </source>
</evidence>
<dbReference type="CDD" id="cd04491">
    <property type="entry name" value="SoSSB_OBF"/>
    <property type="match status" value="1"/>
</dbReference>
<accession>A0ABQ7G1D4</accession>
<organism evidence="2 3">
    <name type="scientific">Dunaliella salina</name>
    <name type="common">Green alga</name>
    <name type="synonym">Protococcus salinus</name>
    <dbReference type="NCBI Taxonomy" id="3046"/>
    <lineage>
        <taxon>Eukaryota</taxon>
        <taxon>Viridiplantae</taxon>
        <taxon>Chlorophyta</taxon>
        <taxon>core chlorophytes</taxon>
        <taxon>Chlorophyceae</taxon>
        <taxon>CS clade</taxon>
        <taxon>Chlamydomonadales</taxon>
        <taxon>Dunaliellaceae</taxon>
        <taxon>Dunaliella</taxon>
    </lineage>
</organism>
<comment type="caution">
    <text evidence="2">The sequence shown here is derived from an EMBL/GenBank/DDBJ whole genome shotgun (WGS) entry which is preliminary data.</text>
</comment>
<gene>
    <name evidence="2" type="ORF">DUNSADRAFT_17653</name>
</gene>
<keyword evidence="3" id="KW-1185">Reference proteome</keyword>
<evidence type="ECO:0000313" key="3">
    <source>
        <dbReference type="Proteomes" id="UP000815325"/>
    </source>
</evidence>
<dbReference type="Gene3D" id="2.40.50.140">
    <property type="entry name" value="Nucleic acid-binding proteins"/>
    <property type="match status" value="1"/>
</dbReference>
<proteinExistence type="predicted"/>
<feature type="domain" description="Single-stranded DNA binding protein Ssb-like OB fold" evidence="1">
    <location>
        <begin position="8"/>
        <end position="96"/>
    </location>
</feature>
<dbReference type="EMBL" id="MU070306">
    <property type="protein sequence ID" value="KAF5828418.1"/>
    <property type="molecule type" value="Genomic_DNA"/>
</dbReference>
<dbReference type="PANTHER" id="PTHR31472">
    <property type="entry name" value="OS05G0244600 PROTEIN"/>
    <property type="match status" value="1"/>
</dbReference>
<keyword evidence="2" id="KW-0238">DNA-binding</keyword>
<sequence>MATQISDLRPSLTGATVTVKVLEAKVVVERPKSNRSEGLKVAECLVGDKTGCIIFSARNDQVEKAQPGSYIMLQNAKVDMYRGSMRLVVDKSGKVEEAAGEKFSPKENMSPVFRIELNAAPAISKQS</sequence>
<dbReference type="GO" id="GO:0003677">
    <property type="term" value="F:DNA binding"/>
    <property type="evidence" value="ECO:0007669"/>
    <property type="project" value="UniProtKB-KW"/>
</dbReference>
<dbReference type="PANTHER" id="PTHR31472:SF5">
    <property type="entry name" value="OS05G0244600 PROTEIN"/>
    <property type="match status" value="1"/>
</dbReference>
<dbReference type="InterPro" id="IPR012340">
    <property type="entry name" value="NA-bd_OB-fold"/>
</dbReference>
<reference evidence="2" key="1">
    <citation type="submission" date="2017-08" db="EMBL/GenBank/DDBJ databases">
        <authorList>
            <person name="Polle J.E."/>
            <person name="Barry K."/>
            <person name="Cushman J."/>
            <person name="Schmutz J."/>
            <person name="Tran D."/>
            <person name="Hathwaick L.T."/>
            <person name="Yim W.C."/>
            <person name="Jenkins J."/>
            <person name="Mckie-Krisberg Z.M."/>
            <person name="Prochnik S."/>
            <person name="Lindquist E."/>
            <person name="Dockter R.B."/>
            <person name="Adam C."/>
            <person name="Molina H."/>
            <person name="Bunkerborg J."/>
            <person name="Jin E."/>
            <person name="Buchheim M."/>
            <person name="Magnuson J."/>
        </authorList>
    </citation>
    <scope>NUCLEOTIDE SEQUENCE</scope>
    <source>
        <strain evidence="2">CCAP 19/18</strain>
    </source>
</reference>
<evidence type="ECO:0000259" key="1">
    <source>
        <dbReference type="Pfam" id="PF21473"/>
    </source>
</evidence>
<protein>
    <submittedName>
        <fullName evidence="2">DNA-binding related protein</fullName>
    </submittedName>
</protein>
<dbReference type="Proteomes" id="UP000815325">
    <property type="component" value="Unassembled WGS sequence"/>
</dbReference>
<name>A0ABQ7G1D4_DUNSA</name>
<dbReference type="SUPFAM" id="SSF50249">
    <property type="entry name" value="Nucleic acid-binding proteins"/>
    <property type="match status" value="1"/>
</dbReference>
<dbReference type="Pfam" id="PF21473">
    <property type="entry name" value="OB_Ssb-like"/>
    <property type="match status" value="1"/>
</dbReference>